<reference evidence="2 3" key="2">
    <citation type="submission" date="2013-05" db="EMBL/GenBank/DDBJ databases">
        <authorList>
            <person name="Sibley D."/>
            <person name="Venepally P."/>
            <person name="Karamycheva S."/>
            <person name="Hadjithomas M."/>
            <person name="Khan A."/>
            <person name="Brunk B."/>
            <person name="Roos D."/>
            <person name="Caler E."/>
            <person name="Lorenzi H."/>
        </authorList>
    </citation>
    <scope>NUCLEOTIDE SEQUENCE [LARGE SCALE GENOMIC DNA]</scope>
    <source>
        <strain evidence="2 3">GT1</strain>
    </source>
</reference>
<feature type="compositionally biased region" description="Basic residues" evidence="1">
    <location>
        <begin position="146"/>
        <end position="161"/>
    </location>
</feature>
<accession>S7WFP4</accession>
<reference evidence="2 3" key="1">
    <citation type="submission" date="2006-05" db="EMBL/GenBank/DDBJ databases">
        <authorList>
            <person name="Paulsen I."/>
        </authorList>
    </citation>
    <scope>NUCLEOTIDE SEQUENCE [LARGE SCALE GENOMIC DNA]</scope>
    <source>
        <strain evidence="2 3">GT1</strain>
    </source>
</reference>
<name>S7WFP4_TOXGG</name>
<proteinExistence type="predicted"/>
<feature type="compositionally biased region" description="Polar residues" evidence="1">
    <location>
        <begin position="59"/>
        <end position="69"/>
    </location>
</feature>
<dbReference type="EMBL" id="AAQM03000064">
    <property type="protein sequence ID" value="EPR63163.1"/>
    <property type="molecule type" value="Genomic_DNA"/>
</dbReference>
<feature type="region of interest" description="Disordered" evidence="1">
    <location>
        <begin position="50"/>
        <end position="161"/>
    </location>
</feature>
<dbReference type="VEuPathDB" id="ToxoDB:TGGT1_408750"/>
<dbReference type="Proteomes" id="UP000005641">
    <property type="component" value="Unassembled WGS sequence"/>
</dbReference>
<dbReference type="AlphaFoldDB" id="S7WFP4"/>
<evidence type="ECO:0000313" key="3">
    <source>
        <dbReference type="Proteomes" id="UP000005641"/>
    </source>
</evidence>
<organism evidence="2 3">
    <name type="scientific">Toxoplasma gondii (strain ATCC 50853 / GT1)</name>
    <dbReference type="NCBI Taxonomy" id="507601"/>
    <lineage>
        <taxon>Eukaryota</taxon>
        <taxon>Sar</taxon>
        <taxon>Alveolata</taxon>
        <taxon>Apicomplexa</taxon>
        <taxon>Conoidasida</taxon>
        <taxon>Coccidia</taxon>
        <taxon>Eucoccidiorida</taxon>
        <taxon>Eimeriorina</taxon>
        <taxon>Sarcocystidae</taxon>
        <taxon>Toxoplasma</taxon>
    </lineage>
</organism>
<sequence length="161" mass="18388">MERQESRVTRRRGLGASGTPVAVGHLAARETMKHAFLPLLRRMPLGRKRRRYPAFAEKSPTSNAGNRTTAVAPRRAKRSTRSREKWTRRSMRPVLSRPHLRLQAKRTPQPSVGETSRQPPLSNPVDEREQQKKSKAGIVAVTTPHRGTKRQTKTPNRKWAY</sequence>
<feature type="compositionally biased region" description="Polar residues" evidence="1">
    <location>
        <begin position="106"/>
        <end position="120"/>
    </location>
</feature>
<feature type="region of interest" description="Disordered" evidence="1">
    <location>
        <begin position="1"/>
        <end position="21"/>
    </location>
</feature>
<gene>
    <name evidence="2" type="ORF">TGGT1_408750</name>
</gene>
<protein>
    <submittedName>
        <fullName evidence="2">Uncharacterized protein</fullName>
    </submittedName>
</protein>
<comment type="caution">
    <text evidence="2">The sequence shown here is derived from an EMBL/GenBank/DDBJ whole genome shotgun (WGS) entry which is preliminary data.</text>
</comment>
<evidence type="ECO:0000313" key="2">
    <source>
        <dbReference type="EMBL" id="EPR63163.1"/>
    </source>
</evidence>
<evidence type="ECO:0000256" key="1">
    <source>
        <dbReference type="SAM" id="MobiDB-lite"/>
    </source>
</evidence>